<reference evidence="2" key="1">
    <citation type="submission" date="2019-08" db="EMBL/GenBank/DDBJ databases">
        <authorList>
            <person name="Kucharzyk K."/>
            <person name="Murdoch R.W."/>
            <person name="Higgins S."/>
            <person name="Loffler F."/>
        </authorList>
    </citation>
    <scope>NUCLEOTIDE SEQUENCE</scope>
</reference>
<comment type="caution">
    <text evidence="2">The sequence shown here is derived from an EMBL/GenBank/DDBJ whole genome shotgun (WGS) entry which is preliminary data.</text>
</comment>
<proteinExistence type="predicted"/>
<feature type="compositionally biased region" description="Basic and acidic residues" evidence="1">
    <location>
        <begin position="124"/>
        <end position="136"/>
    </location>
</feature>
<name>A0A645JLG0_9ZZZZ</name>
<sequence>MQRLRVDGHLVAEVRKRRHPDQRPCTKWEHPARHLLPGLPRVQLGAGGSLLRAHRGGVLLWRGTQKQQRRDNCRQKPGRRRNNGCRTPAVPADERRAHLPVPRPRNAGGRHGKADEQTIVFRKPVVDDNGQHDQNKADANAGK</sequence>
<dbReference type="AlphaFoldDB" id="A0A645JLG0"/>
<organism evidence="2">
    <name type="scientific">bioreactor metagenome</name>
    <dbReference type="NCBI Taxonomy" id="1076179"/>
    <lineage>
        <taxon>unclassified sequences</taxon>
        <taxon>metagenomes</taxon>
        <taxon>ecological metagenomes</taxon>
    </lineage>
</organism>
<gene>
    <name evidence="2" type="ORF">SDC9_211968</name>
</gene>
<evidence type="ECO:0000256" key="1">
    <source>
        <dbReference type="SAM" id="MobiDB-lite"/>
    </source>
</evidence>
<feature type="region of interest" description="Disordered" evidence="1">
    <location>
        <begin position="63"/>
        <end position="143"/>
    </location>
</feature>
<protein>
    <submittedName>
        <fullName evidence="2">Uncharacterized protein</fullName>
    </submittedName>
</protein>
<dbReference type="EMBL" id="VSSQ01144717">
    <property type="protein sequence ID" value="MPN64197.1"/>
    <property type="molecule type" value="Genomic_DNA"/>
</dbReference>
<evidence type="ECO:0000313" key="2">
    <source>
        <dbReference type="EMBL" id="MPN64197.1"/>
    </source>
</evidence>
<accession>A0A645JLG0</accession>